<dbReference type="Proteomes" id="UP000694930">
    <property type="component" value="Chromosome 1"/>
</dbReference>
<accession>A0ABM1GY36</accession>
<evidence type="ECO:0000313" key="2">
    <source>
        <dbReference type="Proteomes" id="UP000694930"/>
    </source>
</evidence>
<sequence length="232" mass="26785">MADFFWGWDKEKRKYHWASWDTMCLPLDEGVVDFQKQADIMGSILESKILSKGSSGSKKLHTGQSLEHMLDEAVWKTSEKGQFSCATAWEHIRHRKEKNNCSKNIWHKLIPFKISFLVWRALRGKLPTNERIIKFGREAAQCSCCYSPGEDTIDHIFVTGHFANNIWRFFSAVAGLPHEHSTIHTLLQKWRNLAQATEVQKLATRLLPVIILWNLWKNRCAAKYGAKQSNTA</sequence>
<dbReference type="PANTHER" id="PTHR33116">
    <property type="entry name" value="REVERSE TRANSCRIPTASE ZINC-BINDING DOMAIN-CONTAINING PROTEIN-RELATED-RELATED"/>
    <property type="match status" value="1"/>
</dbReference>
<reference evidence="3" key="2">
    <citation type="submission" date="2025-08" db="UniProtKB">
        <authorList>
            <consortium name="RefSeq"/>
        </authorList>
    </citation>
    <scope>IDENTIFICATION</scope>
</reference>
<dbReference type="GeneID" id="107021433"/>
<dbReference type="Pfam" id="PF13966">
    <property type="entry name" value="zf-RVT"/>
    <property type="match status" value="1"/>
</dbReference>
<proteinExistence type="predicted"/>
<organism evidence="2 3">
    <name type="scientific">Solanum pennellii</name>
    <name type="common">Tomato</name>
    <name type="synonym">Lycopersicon pennellii</name>
    <dbReference type="NCBI Taxonomy" id="28526"/>
    <lineage>
        <taxon>Eukaryota</taxon>
        <taxon>Viridiplantae</taxon>
        <taxon>Streptophyta</taxon>
        <taxon>Embryophyta</taxon>
        <taxon>Tracheophyta</taxon>
        <taxon>Spermatophyta</taxon>
        <taxon>Magnoliopsida</taxon>
        <taxon>eudicotyledons</taxon>
        <taxon>Gunneridae</taxon>
        <taxon>Pentapetalae</taxon>
        <taxon>asterids</taxon>
        <taxon>lamiids</taxon>
        <taxon>Solanales</taxon>
        <taxon>Solanaceae</taxon>
        <taxon>Solanoideae</taxon>
        <taxon>Solaneae</taxon>
        <taxon>Solanum</taxon>
        <taxon>Solanum subgen. Lycopersicon</taxon>
    </lineage>
</organism>
<reference evidence="2" key="1">
    <citation type="journal article" date="2014" name="Nat. Genet.">
        <title>The genome of the stress-tolerant wild tomato species Solanum pennellii.</title>
        <authorList>
            <person name="Bolger A."/>
            <person name="Scossa F."/>
            <person name="Bolger M.E."/>
            <person name="Lanz C."/>
            <person name="Maumus F."/>
            <person name="Tohge T."/>
            <person name="Quesneville H."/>
            <person name="Alseekh S."/>
            <person name="Sorensen I."/>
            <person name="Lichtenstein G."/>
            <person name="Fich E.A."/>
            <person name="Conte M."/>
            <person name="Keller H."/>
            <person name="Schneeberger K."/>
            <person name="Schwacke R."/>
            <person name="Ofner I."/>
            <person name="Vrebalov J."/>
            <person name="Xu Y."/>
            <person name="Osorio S."/>
            <person name="Aflitos S.A."/>
            <person name="Schijlen E."/>
            <person name="Jimenez-Gomez J.M."/>
            <person name="Ryngajllo M."/>
            <person name="Kimura S."/>
            <person name="Kumar R."/>
            <person name="Koenig D."/>
            <person name="Headland L.R."/>
            <person name="Maloof J.N."/>
            <person name="Sinha N."/>
            <person name="van Ham R.C."/>
            <person name="Lankhorst R.K."/>
            <person name="Mao L."/>
            <person name="Vogel A."/>
            <person name="Arsova B."/>
            <person name="Panstruga R."/>
            <person name="Fei Z."/>
            <person name="Rose J.K."/>
            <person name="Zamir D."/>
            <person name="Carrari F."/>
            <person name="Giovannoni J.J."/>
            <person name="Weigel D."/>
            <person name="Usadel B."/>
            <person name="Fernie A.R."/>
        </authorList>
    </citation>
    <scope>NUCLEOTIDE SEQUENCE [LARGE SCALE GENOMIC DNA]</scope>
    <source>
        <strain evidence="2">cv. LA0716</strain>
    </source>
</reference>
<evidence type="ECO:0000313" key="3">
    <source>
        <dbReference type="RefSeq" id="XP_015077582.1"/>
    </source>
</evidence>
<feature type="domain" description="Reverse transcriptase zinc-binding" evidence="1">
    <location>
        <begin position="83"/>
        <end position="167"/>
    </location>
</feature>
<dbReference type="InterPro" id="IPR026960">
    <property type="entry name" value="RVT-Znf"/>
</dbReference>
<dbReference type="RefSeq" id="XP_015077582.1">
    <property type="nucleotide sequence ID" value="XM_015222096.1"/>
</dbReference>
<name>A0ABM1GY36_SOLPN</name>
<protein>
    <submittedName>
        <fullName evidence="3">Uncharacterized protein LOC107021433</fullName>
    </submittedName>
</protein>
<dbReference type="PANTHER" id="PTHR33116:SF82">
    <property type="entry name" value="RNASE H FAMILY PROTEIN"/>
    <property type="match status" value="1"/>
</dbReference>
<evidence type="ECO:0000259" key="1">
    <source>
        <dbReference type="Pfam" id="PF13966"/>
    </source>
</evidence>
<keyword evidence="2" id="KW-1185">Reference proteome</keyword>
<gene>
    <name evidence="3" type="primary">LOC107021433</name>
</gene>